<gene>
    <name evidence="3" type="ORF">SAMN06296058_2086</name>
</gene>
<feature type="transmembrane region" description="Helical" evidence="1">
    <location>
        <begin position="53"/>
        <end position="70"/>
    </location>
</feature>
<dbReference type="Proteomes" id="UP000190341">
    <property type="component" value="Unassembled WGS sequence"/>
</dbReference>
<feature type="transmembrane region" description="Helical" evidence="1">
    <location>
        <begin position="91"/>
        <end position="108"/>
    </location>
</feature>
<accession>A0A1T5KVJ0</accession>
<dbReference type="RefSeq" id="WP_217698659.1">
    <property type="nucleotide sequence ID" value="NZ_BMCL01000002.1"/>
</dbReference>
<feature type="transmembrane region" description="Helical" evidence="1">
    <location>
        <begin position="255"/>
        <end position="274"/>
    </location>
</feature>
<keyword evidence="3" id="KW-0012">Acyltransferase</keyword>
<feature type="transmembrane region" description="Helical" evidence="1">
    <location>
        <begin position="144"/>
        <end position="163"/>
    </location>
</feature>
<evidence type="ECO:0000313" key="4">
    <source>
        <dbReference type="Proteomes" id="UP000190341"/>
    </source>
</evidence>
<evidence type="ECO:0000256" key="1">
    <source>
        <dbReference type="SAM" id="Phobius"/>
    </source>
</evidence>
<keyword evidence="1" id="KW-0472">Membrane</keyword>
<dbReference type="GO" id="GO:0016746">
    <property type="term" value="F:acyltransferase activity"/>
    <property type="evidence" value="ECO:0007669"/>
    <property type="project" value="UniProtKB-KW"/>
</dbReference>
<keyword evidence="1" id="KW-1133">Transmembrane helix</keyword>
<keyword evidence="3" id="KW-0808">Transferase</keyword>
<proteinExistence type="predicted"/>
<dbReference type="PANTHER" id="PTHR31061:SF24">
    <property type="entry name" value="LD22376P"/>
    <property type="match status" value="1"/>
</dbReference>
<feature type="domain" description="Heparan-alpha-glucosaminide N-acetyltransferase catalytic" evidence="2">
    <location>
        <begin position="9"/>
        <end position="226"/>
    </location>
</feature>
<dbReference type="Pfam" id="PF07786">
    <property type="entry name" value="HGSNAT_cat"/>
    <property type="match status" value="1"/>
</dbReference>
<keyword evidence="4" id="KW-1185">Reference proteome</keyword>
<name>A0A1T5KVJ0_9GAMM</name>
<feature type="transmembrane region" description="Helical" evidence="1">
    <location>
        <begin position="120"/>
        <end position="137"/>
    </location>
</feature>
<dbReference type="PANTHER" id="PTHR31061">
    <property type="entry name" value="LD22376P"/>
    <property type="match status" value="1"/>
</dbReference>
<sequence length="359" mass="38872">MTASPAPVRFASVDALRGLTVAAMLLVNNPGDWGHVYAPLLHAPWHGCTPTDLIFPFFLFIVGVSIALGISPRREAGAAAAPLMRAALWRGAKIIGIGLLLHLLAWWWLDTPHYRPWGVLQRIGLCFIAAAWLALYLRPRARVLVLLAILLGYWALLACNGGYAPWSNLASRIDTALVGALAYAHDAASGRGHDPEGLLSTLPAIATTLLGVMAGDALRRDQARWLPLAAIALLLAGAAWSLLMPFNKNLWTSSYVLWTAGWATLALWLAHRLIDQRGLPALGRSFGVNAIAAYAGSAIMVYAFAGLGWWGPIYQHGFAGWMTPRFGPTLPSLAFALAFVALWWLIVRVMDARGLHLKV</sequence>
<evidence type="ECO:0000313" key="3">
    <source>
        <dbReference type="EMBL" id="SKC67660.1"/>
    </source>
</evidence>
<keyword evidence="1" id="KW-0812">Transmembrane</keyword>
<protein>
    <submittedName>
        <fullName evidence="3">Predicted acyltransferase</fullName>
    </submittedName>
</protein>
<feature type="transmembrane region" description="Helical" evidence="1">
    <location>
        <begin position="198"/>
        <end position="218"/>
    </location>
</feature>
<feature type="transmembrane region" description="Helical" evidence="1">
    <location>
        <begin position="286"/>
        <end position="310"/>
    </location>
</feature>
<feature type="transmembrane region" description="Helical" evidence="1">
    <location>
        <begin position="225"/>
        <end position="243"/>
    </location>
</feature>
<dbReference type="InterPro" id="IPR012429">
    <property type="entry name" value="HGSNAT_cat"/>
</dbReference>
<dbReference type="STRING" id="428993.SAMN06296058_2086"/>
<reference evidence="3 4" key="1">
    <citation type="submission" date="2017-02" db="EMBL/GenBank/DDBJ databases">
        <authorList>
            <person name="Peterson S.W."/>
        </authorList>
    </citation>
    <scope>NUCLEOTIDE SEQUENCE [LARGE SCALE GENOMIC DNA]</scope>
    <source>
        <strain evidence="3 4">P15</strain>
    </source>
</reference>
<feature type="transmembrane region" description="Helical" evidence="1">
    <location>
        <begin position="330"/>
        <end position="350"/>
    </location>
</feature>
<dbReference type="EMBL" id="FUZV01000001">
    <property type="protein sequence ID" value="SKC67660.1"/>
    <property type="molecule type" value="Genomic_DNA"/>
</dbReference>
<dbReference type="AlphaFoldDB" id="A0A1T5KVJ0"/>
<organism evidence="3 4">
    <name type="scientific">Pseudoxanthomonas indica</name>
    <dbReference type="NCBI Taxonomy" id="428993"/>
    <lineage>
        <taxon>Bacteria</taxon>
        <taxon>Pseudomonadati</taxon>
        <taxon>Pseudomonadota</taxon>
        <taxon>Gammaproteobacteria</taxon>
        <taxon>Lysobacterales</taxon>
        <taxon>Lysobacteraceae</taxon>
        <taxon>Pseudoxanthomonas</taxon>
    </lineage>
</organism>
<evidence type="ECO:0000259" key="2">
    <source>
        <dbReference type="Pfam" id="PF07786"/>
    </source>
</evidence>